<dbReference type="FunFam" id="3.30.160.60:FF:000100">
    <property type="entry name" value="Zinc finger 45-like"/>
    <property type="match status" value="1"/>
</dbReference>
<keyword evidence="8" id="KW-0804">Transcription</keyword>
<dbReference type="PROSITE" id="PS00028">
    <property type="entry name" value="ZINC_FINGER_C2H2_1"/>
    <property type="match status" value="9"/>
</dbReference>
<dbReference type="PANTHER" id="PTHR24404">
    <property type="entry name" value="ZINC FINGER PROTEIN"/>
    <property type="match status" value="1"/>
</dbReference>
<evidence type="ECO:0000256" key="3">
    <source>
        <dbReference type="ARBA" id="ARBA00022737"/>
    </source>
</evidence>
<evidence type="ECO:0000256" key="4">
    <source>
        <dbReference type="ARBA" id="ARBA00022771"/>
    </source>
</evidence>
<feature type="binding site" evidence="11">
    <location>
        <position position="3"/>
    </location>
    <ligand>
        <name>Zn(2+)</name>
        <dbReference type="ChEBI" id="CHEBI:29105"/>
    </ligand>
</feature>
<keyword evidence="16" id="KW-1185">Reference proteome</keyword>
<evidence type="ECO:0000256" key="7">
    <source>
        <dbReference type="ARBA" id="ARBA00023125"/>
    </source>
</evidence>
<reference evidence="15 16" key="1">
    <citation type="submission" date="2020-11" db="EMBL/GenBank/DDBJ databases">
        <authorList>
            <person name="Wallbank WR R."/>
            <person name="Pardo Diaz C."/>
            <person name="Kozak K."/>
            <person name="Martin S."/>
            <person name="Jiggins C."/>
            <person name="Moest M."/>
            <person name="Warren A I."/>
            <person name="Generalovic N T."/>
            <person name="Byers J.R.P. K."/>
            <person name="Montejo-Kovacevich G."/>
            <person name="Yen C E."/>
        </authorList>
    </citation>
    <scope>NUCLEOTIDE SEQUENCE [LARGE SCALE GENOMIC DNA]</scope>
</reference>
<dbReference type="FunFam" id="3.30.160.60:FF:000646">
    <property type="entry name" value="Myeloid zinc finger 1"/>
    <property type="match status" value="1"/>
</dbReference>
<evidence type="ECO:0000256" key="10">
    <source>
        <dbReference type="PROSITE-ProRule" id="PRU00042"/>
    </source>
</evidence>
<keyword evidence="4 10" id="KW-0863">Zinc-finger</keyword>
<comment type="subcellular location">
    <subcellularLocation>
        <location evidence="1">Nucleus</location>
    </subcellularLocation>
</comment>
<evidence type="ECO:0000256" key="9">
    <source>
        <dbReference type="ARBA" id="ARBA00023242"/>
    </source>
</evidence>
<feature type="domain" description="C2H2-type" evidence="13">
    <location>
        <begin position="396"/>
        <end position="423"/>
    </location>
</feature>
<proteinExistence type="predicted"/>
<dbReference type="PROSITE" id="PS51915">
    <property type="entry name" value="ZAD"/>
    <property type="match status" value="1"/>
</dbReference>
<evidence type="ECO:0000256" key="12">
    <source>
        <dbReference type="SAM" id="MobiDB-lite"/>
    </source>
</evidence>
<evidence type="ECO:0000256" key="8">
    <source>
        <dbReference type="ARBA" id="ARBA00023163"/>
    </source>
</evidence>
<dbReference type="GO" id="GO:0008270">
    <property type="term" value="F:zinc ion binding"/>
    <property type="evidence" value="ECO:0007669"/>
    <property type="project" value="UniProtKB-UniRule"/>
</dbReference>
<dbReference type="GO" id="GO:0006357">
    <property type="term" value="P:regulation of transcription by RNA polymerase II"/>
    <property type="evidence" value="ECO:0007669"/>
    <property type="project" value="TreeGrafter"/>
</dbReference>
<dbReference type="FunCoup" id="A0A7R8UG93">
    <property type="interactions" value="455"/>
</dbReference>
<evidence type="ECO:0000259" key="13">
    <source>
        <dbReference type="PROSITE" id="PS50157"/>
    </source>
</evidence>
<evidence type="ECO:0000313" key="16">
    <source>
        <dbReference type="Proteomes" id="UP000594454"/>
    </source>
</evidence>
<dbReference type="PANTHER" id="PTHR24404:SF114">
    <property type="entry name" value="KLUMPFUSS, ISOFORM B-RELATED"/>
    <property type="match status" value="1"/>
</dbReference>
<accession>A0A7R8UG93</accession>
<keyword evidence="2 11" id="KW-0479">Metal-binding</keyword>
<feature type="binding site" evidence="11">
    <location>
        <position position="6"/>
    </location>
    <ligand>
        <name>Zn(2+)</name>
        <dbReference type="ChEBI" id="CHEBI:29105"/>
    </ligand>
</feature>
<dbReference type="GO" id="GO:0000978">
    <property type="term" value="F:RNA polymerase II cis-regulatory region sequence-specific DNA binding"/>
    <property type="evidence" value="ECO:0007669"/>
    <property type="project" value="TreeGrafter"/>
</dbReference>
<dbReference type="SUPFAM" id="SSF57716">
    <property type="entry name" value="Glucocorticoid receptor-like (DNA-binding domain)"/>
    <property type="match status" value="1"/>
</dbReference>
<feature type="domain" description="C2H2-type" evidence="13">
    <location>
        <begin position="312"/>
        <end position="339"/>
    </location>
</feature>
<dbReference type="InterPro" id="IPR036236">
    <property type="entry name" value="Znf_C2H2_sf"/>
</dbReference>
<dbReference type="GO" id="GO:0003700">
    <property type="term" value="F:DNA-binding transcription factor activity"/>
    <property type="evidence" value="ECO:0007669"/>
    <property type="project" value="TreeGrafter"/>
</dbReference>
<feature type="region of interest" description="Disordered" evidence="12">
    <location>
        <begin position="109"/>
        <end position="146"/>
    </location>
</feature>
<feature type="domain" description="C2H2-type" evidence="13">
    <location>
        <begin position="183"/>
        <end position="210"/>
    </location>
</feature>
<dbReference type="InterPro" id="IPR013087">
    <property type="entry name" value="Znf_C2H2_type"/>
</dbReference>
<feature type="binding site" evidence="11">
    <location>
        <position position="51"/>
    </location>
    <ligand>
        <name>Zn(2+)</name>
        <dbReference type="ChEBI" id="CHEBI:29105"/>
    </ligand>
</feature>
<dbReference type="SUPFAM" id="SSF57667">
    <property type="entry name" value="beta-beta-alpha zinc fingers"/>
    <property type="match status" value="6"/>
</dbReference>
<dbReference type="PROSITE" id="PS50157">
    <property type="entry name" value="ZINC_FINGER_C2H2_2"/>
    <property type="match status" value="9"/>
</dbReference>
<evidence type="ECO:0000256" key="1">
    <source>
        <dbReference type="ARBA" id="ARBA00004123"/>
    </source>
</evidence>
<dbReference type="InterPro" id="IPR050589">
    <property type="entry name" value="Ikaros_C2H2-ZF"/>
</dbReference>
<feature type="domain" description="C2H2-type" evidence="13">
    <location>
        <begin position="368"/>
        <end position="395"/>
    </location>
</feature>
<feature type="domain" description="C2H2-type" evidence="13">
    <location>
        <begin position="424"/>
        <end position="452"/>
    </location>
</feature>
<feature type="domain" description="ZAD" evidence="14">
    <location>
        <begin position="1"/>
        <end position="75"/>
    </location>
</feature>
<feature type="domain" description="C2H2-type" evidence="13">
    <location>
        <begin position="211"/>
        <end position="238"/>
    </location>
</feature>
<dbReference type="Pfam" id="PF13894">
    <property type="entry name" value="zf-C2H2_4"/>
    <property type="match status" value="1"/>
</dbReference>
<evidence type="ECO:0000313" key="15">
    <source>
        <dbReference type="EMBL" id="CAD7080315.1"/>
    </source>
</evidence>
<keyword evidence="6" id="KW-0805">Transcription regulation</keyword>
<dbReference type="AlphaFoldDB" id="A0A7R8UG93"/>
<evidence type="ECO:0000256" key="11">
    <source>
        <dbReference type="PROSITE-ProRule" id="PRU01263"/>
    </source>
</evidence>
<organism evidence="15 16">
    <name type="scientific">Hermetia illucens</name>
    <name type="common">Black soldier fly</name>
    <dbReference type="NCBI Taxonomy" id="343691"/>
    <lineage>
        <taxon>Eukaryota</taxon>
        <taxon>Metazoa</taxon>
        <taxon>Ecdysozoa</taxon>
        <taxon>Arthropoda</taxon>
        <taxon>Hexapoda</taxon>
        <taxon>Insecta</taxon>
        <taxon>Pterygota</taxon>
        <taxon>Neoptera</taxon>
        <taxon>Endopterygota</taxon>
        <taxon>Diptera</taxon>
        <taxon>Brachycera</taxon>
        <taxon>Stratiomyomorpha</taxon>
        <taxon>Stratiomyidae</taxon>
        <taxon>Hermetiinae</taxon>
        <taxon>Hermetia</taxon>
    </lineage>
</organism>
<dbReference type="Gene3D" id="3.30.160.60">
    <property type="entry name" value="Classic Zinc Finger"/>
    <property type="match status" value="8"/>
</dbReference>
<evidence type="ECO:0000256" key="6">
    <source>
        <dbReference type="ARBA" id="ARBA00023015"/>
    </source>
</evidence>
<feature type="domain" description="C2H2-type" evidence="13">
    <location>
        <begin position="156"/>
        <end position="183"/>
    </location>
</feature>
<dbReference type="Pfam" id="PF00096">
    <property type="entry name" value="zf-C2H2"/>
    <property type="match status" value="7"/>
</dbReference>
<keyword evidence="9" id="KW-0539">Nucleus</keyword>
<keyword evidence="7" id="KW-0238">DNA-binding</keyword>
<feature type="domain" description="C2H2-type" evidence="13">
    <location>
        <begin position="275"/>
        <end position="303"/>
    </location>
</feature>
<gene>
    <name evidence="15" type="ORF">HERILL_LOCUS3476</name>
</gene>
<keyword evidence="5 11" id="KW-0862">Zinc</keyword>
<feature type="compositionally biased region" description="Acidic residues" evidence="12">
    <location>
        <begin position="127"/>
        <end position="137"/>
    </location>
</feature>
<protein>
    <submittedName>
        <fullName evidence="15">Uncharacterized protein</fullName>
    </submittedName>
</protein>
<dbReference type="Pfam" id="PF07776">
    <property type="entry name" value="zf-AD"/>
    <property type="match status" value="1"/>
</dbReference>
<keyword evidence="3" id="KW-0677">Repeat</keyword>
<dbReference type="SMART" id="SM00355">
    <property type="entry name" value="ZnF_C2H2"/>
    <property type="match status" value="10"/>
</dbReference>
<evidence type="ECO:0000259" key="14">
    <source>
        <dbReference type="PROSITE" id="PS51915"/>
    </source>
</evidence>
<dbReference type="FunFam" id="3.30.160.60:FF:000264">
    <property type="entry name" value="Zinc finger protein 236"/>
    <property type="match status" value="1"/>
</dbReference>
<sequence length="454" mass="52585">MFCRICLVEHASGLAIFEEYRGEFLPGIVRTIAGVEIIQGDGLPEHICYDCAHILLQAQDIRKRCLESDAVLHARVLMEQHSQDSLQKIESEKNIFIWETIIQTYEPPPEDIFKAEPVEPPPSWEEPKEEEVSDESEKETTELENGCPENEVEEVFKCKHCPKQFSNKTRFNRHEHYHKQTKCKCPICNNVFSHKSNLKRHIATHKNQNQFNCDKCKAKFSDSNDLYEHLLKHSKTEAQREYIHECNFCDKRTKSVAAYRLHMKTEHGMEAEKPFLCKICPLTFASKQGLNRHIDNIHDSNRKNLRNRDKSFSCPTCGKKFSANFHLQVHIRIHTEEHPYKCDQCPKSFAQASGLKLHMFAHNGEKPFACRVCGKRFKQYGYVRAHLRSHSGEKGHACKVCNRSFRVKGNLTAHMATHIGSKPFACDVCGKSYAHSKKLRTHFEKVHRSQPKET</sequence>
<dbReference type="SMART" id="SM00868">
    <property type="entry name" value="zf-AD"/>
    <property type="match status" value="1"/>
</dbReference>
<dbReference type="OrthoDB" id="8034870at2759"/>
<feature type="domain" description="C2H2-type" evidence="13">
    <location>
        <begin position="340"/>
        <end position="367"/>
    </location>
</feature>
<dbReference type="FunFam" id="3.30.160.60:FF:000065">
    <property type="entry name" value="B-cell CLL/lymphoma 6, member B"/>
    <property type="match status" value="1"/>
</dbReference>
<dbReference type="InterPro" id="IPR012934">
    <property type="entry name" value="Znf_AD"/>
</dbReference>
<feature type="binding site" evidence="11">
    <location>
        <position position="48"/>
    </location>
    <ligand>
        <name>Zn(2+)</name>
        <dbReference type="ChEBI" id="CHEBI:29105"/>
    </ligand>
</feature>
<dbReference type="FunFam" id="3.30.160.60:FF:001049">
    <property type="entry name" value="zinc finger protein 319"/>
    <property type="match status" value="1"/>
</dbReference>
<dbReference type="InParanoid" id="A0A7R8UG93"/>
<name>A0A7R8UG93_HERIL</name>
<evidence type="ECO:0000256" key="5">
    <source>
        <dbReference type="ARBA" id="ARBA00022833"/>
    </source>
</evidence>
<dbReference type="OMA" id="NIFIWET"/>
<dbReference type="EMBL" id="LR899010">
    <property type="protein sequence ID" value="CAD7080315.1"/>
    <property type="molecule type" value="Genomic_DNA"/>
</dbReference>
<evidence type="ECO:0000256" key="2">
    <source>
        <dbReference type="ARBA" id="ARBA00022723"/>
    </source>
</evidence>
<dbReference type="Proteomes" id="UP000594454">
    <property type="component" value="Chromosome 2"/>
</dbReference>
<dbReference type="GO" id="GO:0005634">
    <property type="term" value="C:nucleus"/>
    <property type="evidence" value="ECO:0007669"/>
    <property type="project" value="UniProtKB-SubCell"/>
</dbReference>